<organism evidence="1">
    <name type="scientific">Anguilla anguilla</name>
    <name type="common">European freshwater eel</name>
    <name type="synonym">Muraena anguilla</name>
    <dbReference type="NCBI Taxonomy" id="7936"/>
    <lineage>
        <taxon>Eukaryota</taxon>
        <taxon>Metazoa</taxon>
        <taxon>Chordata</taxon>
        <taxon>Craniata</taxon>
        <taxon>Vertebrata</taxon>
        <taxon>Euteleostomi</taxon>
        <taxon>Actinopterygii</taxon>
        <taxon>Neopterygii</taxon>
        <taxon>Teleostei</taxon>
        <taxon>Anguilliformes</taxon>
        <taxon>Anguillidae</taxon>
        <taxon>Anguilla</taxon>
    </lineage>
</organism>
<accession>A0A0E9Q9K1</accession>
<proteinExistence type="predicted"/>
<dbReference type="EMBL" id="GBXM01032871">
    <property type="protein sequence ID" value="JAH75706.1"/>
    <property type="molecule type" value="Transcribed_RNA"/>
</dbReference>
<dbReference type="EMBL" id="GBXM01067006">
    <property type="protein sequence ID" value="JAH41571.1"/>
    <property type="molecule type" value="Transcribed_RNA"/>
</dbReference>
<evidence type="ECO:0000313" key="1">
    <source>
        <dbReference type="EMBL" id="JAH13015.1"/>
    </source>
</evidence>
<reference evidence="1" key="2">
    <citation type="journal article" date="2015" name="Fish Shellfish Immunol.">
        <title>Early steps in the European eel (Anguilla anguilla)-Vibrio vulnificus interaction in the gills: Role of the RtxA13 toxin.</title>
        <authorList>
            <person name="Callol A."/>
            <person name="Pajuelo D."/>
            <person name="Ebbesson L."/>
            <person name="Teles M."/>
            <person name="MacKenzie S."/>
            <person name="Amaro C."/>
        </authorList>
    </citation>
    <scope>NUCLEOTIDE SEQUENCE</scope>
</reference>
<protein>
    <submittedName>
        <fullName evidence="1">Uncharacterized protein</fullName>
    </submittedName>
</protein>
<dbReference type="EMBL" id="GBXM01095562">
    <property type="protein sequence ID" value="JAH13015.1"/>
    <property type="molecule type" value="Transcribed_RNA"/>
</dbReference>
<name>A0A0E9Q9K1_ANGAN</name>
<sequence length="34" mass="3723">MKGKSEKSGTHVTQFYISLDIFVTESNVSSCLSV</sequence>
<reference evidence="1" key="1">
    <citation type="submission" date="2014-11" db="EMBL/GenBank/DDBJ databases">
        <authorList>
            <person name="Amaro Gonzalez C."/>
        </authorList>
    </citation>
    <scope>NUCLEOTIDE SEQUENCE</scope>
</reference>
<dbReference type="AlphaFoldDB" id="A0A0E9Q9K1"/>